<dbReference type="InterPro" id="IPR052716">
    <property type="entry name" value="MOSC_domain"/>
</dbReference>
<dbReference type="Gene3D" id="2.40.33.20">
    <property type="entry name" value="PK beta-barrel domain-like"/>
    <property type="match status" value="1"/>
</dbReference>
<dbReference type="SUPFAM" id="SSF50800">
    <property type="entry name" value="PK beta-barrel domain-like"/>
    <property type="match status" value="1"/>
</dbReference>
<protein>
    <submittedName>
        <fullName evidence="2">MOSC domain-containing protein YiiM</fullName>
    </submittedName>
</protein>
<dbReference type="GO" id="GO:0030170">
    <property type="term" value="F:pyridoxal phosphate binding"/>
    <property type="evidence" value="ECO:0007669"/>
    <property type="project" value="InterPro"/>
</dbReference>
<evidence type="ECO:0000313" key="2">
    <source>
        <dbReference type="EMBL" id="MBB4617742.1"/>
    </source>
</evidence>
<feature type="domain" description="MOSC" evidence="1">
    <location>
        <begin position="15"/>
        <end position="152"/>
    </location>
</feature>
<dbReference type="Pfam" id="PF03473">
    <property type="entry name" value="MOSC"/>
    <property type="match status" value="1"/>
</dbReference>
<dbReference type="PANTHER" id="PTHR36930:SF1">
    <property type="entry name" value="MOSC DOMAIN-CONTAINING PROTEIN"/>
    <property type="match status" value="1"/>
</dbReference>
<reference evidence="2 3" key="1">
    <citation type="submission" date="2020-08" db="EMBL/GenBank/DDBJ databases">
        <title>Genomic Encyclopedia of Type Strains, Phase IV (KMG-IV): sequencing the most valuable type-strain genomes for metagenomic binning, comparative biology and taxonomic classification.</title>
        <authorList>
            <person name="Goeker M."/>
        </authorList>
    </citation>
    <scope>NUCLEOTIDE SEQUENCE [LARGE SCALE GENOMIC DNA]</scope>
    <source>
        <strain evidence="2 3">DSM 15867</strain>
    </source>
</reference>
<dbReference type="PANTHER" id="PTHR36930">
    <property type="entry name" value="METAL-SULFUR CLUSTER BIOSYNTHESIS PROTEINS YUAD-RELATED"/>
    <property type="match status" value="1"/>
</dbReference>
<dbReference type="PROSITE" id="PS51340">
    <property type="entry name" value="MOSC"/>
    <property type="match status" value="1"/>
</dbReference>
<sequence length="154" mass="16649">MLAGIARHARPKALMEVIDSVDISVEGGVAGDARGLVKPGGRGRRQVTAMAREDWERALAELDPALTRDLLWQDRRANLLVQGLVLPQVAGARLRIGAEVVLAITMECDPCQRMDALRPGLRQALTPDWRGGVCTRVLAGGRIALGDIIRIEEA</sequence>
<dbReference type="GO" id="GO:0030151">
    <property type="term" value="F:molybdenum ion binding"/>
    <property type="evidence" value="ECO:0007669"/>
    <property type="project" value="InterPro"/>
</dbReference>
<organism evidence="2 3">
    <name type="scientific">Sphingomonas abaci</name>
    <dbReference type="NCBI Taxonomy" id="237611"/>
    <lineage>
        <taxon>Bacteria</taxon>
        <taxon>Pseudomonadati</taxon>
        <taxon>Pseudomonadota</taxon>
        <taxon>Alphaproteobacteria</taxon>
        <taxon>Sphingomonadales</taxon>
        <taxon>Sphingomonadaceae</taxon>
        <taxon>Sphingomonas</taxon>
    </lineage>
</organism>
<accession>A0A7W7AKI6</accession>
<gene>
    <name evidence="2" type="ORF">GGQ96_001870</name>
</gene>
<dbReference type="InterPro" id="IPR005302">
    <property type="entry name" value="MoCF_Sase_C"/>
</dbReference>
<dbReference type="AlphaFoldDB" id="A0A7W7AKI6"/>
<dbReference type="GO" id="GO:0003824">
    <property type="term" value="F:catalytic activity"/>
    <property type="evidence" value="ECO:0007669"/>
    <property type="project" value="InterPro"/>
</dbReference>
<evidence type="ECO:0000259" key="1">
    <source>
        <dbReference type="PROSITE" id="PS51340"/>
    </source>
</evidence>
<proteinExistence type="predicted"/>
<comment type="caution">
    <text evidence="2">The sequence shown here is derived from an EMBL/GenBank/DDBJ whole genome shotgun (WGS) entry which is preliminary data.</text>
</comment>
<keyword evidence="3" id="KW-1185">Reference proteome</keyword>
<dbReference type="EMBL" id="JACHNY010000003">
    <property type="protein sequence ID" value="MBB4617742.1"/>
    <property type="molecule type" value="Genomic_DNA"/>
</dbReference>
<dbReference type="InterPro" id="IPR011037">
    <property type="entry name" value="Pyrv_Knase-like_insert_dom_sf"/>
</dbReference>
<dbReference type="Proteomes" id="UP000574769">
    <property type="component" value="Unassembled WGS sequence"/>
</dbReference>
<evidence type="ECO:0000313" key="3">
    <source>
        <dbReference type="Proteomes" id="UP000574769"/>
    </source>
</evidence>
<name>A0A7W7AKI6_9SPHN</name>